<dbReference type="Gene3D" id="1.20.58.60">
    <property type="match status" value="9"/>
</dbReference>
<dbReference type="EMBL" id="JAAKFY010000011">
    <property type="protein sequence ID" value="KAF3849912.1"/>
    <property type="molecule type" value="Genomic_DNA"/>
</dbReference>
<keyword evidence="5" id="KW-0539">Nucleus</keyword>
<feature type="coiled-coil region" evidence="6">
    <location>
        <begin position="1328"/>
        <end position="1366"/>
    </location>
</feature>
<proteinExistence type="predicted"/>
<dbReference type="Proteomes" id="UP000518266">
    <property type="component" value="Unassembled WGS sequence"/>
</dbReference>
<evidence type="ECO:0000313" key="10">
    <source>
        <dbReference type="Proteomes" id="UP000518266"/>
    </source>
</evidence>
<name>A0A7J5YK93_DISMA</name>
<evidence type="ECO:0000313" key="9">
    <source>
        <dbReference type="EMBL" id="KAF3849912.1"/>
    </source>
</evidence>
<feature type="compositionally biased region" description="Gly residues" evidence="7">
    <location>
        <begin position="488"/>
        <end position="497"/>
    </location>
</feature>
<evidence type="ECO:0000256" key="7">
    <source>
        <dbReference type="SAM" id="MobiDB-lite"/>
    </source>
</evidence>
<dbReference type="Pfam" id="PF25803">
    <property type="entry name" value="Spectrin_SYNE1_2"/>
    <property type="match status" value="1"/>
</dbReference>
<evidence type="ECO:0000256" key="6">
    <source>
        <dbReference type="SAM" id="Coils"/>
    </source>
</evidence>
<feature type="coiled-coil region" evidence="6">
    <location>
        <begin position="420"/>
        <end position="477"/>
    </location>
</feature>
<feature type="domain" description="Nesprin-1/3 spectrin repeats region" evidence="8">
    <location>
        <begin position="1338"/>
        <end position="1444"/>
    </location>
</feature>
<dbReference type="SMART" id="SM00150">
    <property type="entry name" value="SPEC"/>
    <property type="match status" value="10"/>
</dbReference>
<accession>A0A7J5YK93</accession>
<dbReference type="InterPro" id="IPR018159">
    <property type="entry name" value="Spectrin/alpha-actinin"/>
</dbReference>
<dbReference type="GO" id="GO:0031965">
    <property type="term" value="C:nuclear membrane"/>
    <property type="evidence" value="ECO:0007669"/>
    <property type="project" value="UniProtKB-SubCell"/>
</dbReference>
<dbReference type="Pfam" id="PF00435">
    <property type="entry name" value="Spectrin"/>
    <property type="match status" value="2"/>
</dbReference>
<feature type="coiled-coil region" evidence="6">
    <location>
        <begin position="952"/>
        <end position="979"/>
    </location>
</feature>
<evidence type="ECO:0000256" key="4">
    <source>
        <dbReference type="ARBA" id="ARBA00023136"/>
    </source>
</evidence>
<keyword evidence="4" id="KW-0472">Membrane</keyword>
<dbReference type="PANTHER" id="PTHR14514:SF3">
    <property type="entry name" value="NESPRIN-1"/>
    <property type="match status" value="1"/>
</dbReference>
<feature type="coiled-coil region" evidence="6">
    <location>
        <begin position="226"/>
        <end position="253"/>
    </location>
</feature>
<dbReference type="SUPFAM" id="SSF46966">
    <property type="entry name" value="Spectrin repeat"/>
    <property type="match status" value="12"/>
</dbReference>
<sequence length="2465" mass="279490">MQQHNRECKKTTSDLKEKLDCPLTYCSSSSETYKSLQDHMDVCQAVEQLNPRLMALCSAMKRLAEGSQLEGEVANLQKQQGEFLEKAAEKQSTLESLLSLWQRCESVCCPDTDLLSADKEKLRNELLNVQEMQGETASYEALLQGLVNLALCLYPTASETRVEVLSYDLAQLEERCTSVKNSISHRLELLQCQLSKLEQFDQALLTLTQRSEHFLSGLRSSSQVDIADLEAAISQLKVQLQAHASLRETLQQRESSLLHCSTSEAQQQLQGWREDCLQPLSESQRLLLLRKECLNQLKTFLEKHKAAVRTVRCLHEAVEGRGSWDRAKAEELHRGIGEVAKDVARLEAEAVGLDGQLSKAHLHLSGAEWQGHRDLSHPQGRTSCRGQAVALMIALEEVQRGVGWRQSEADALGALWTSFRERKEEVMKNLNKLDNEARQEGAREITVHAFQKRLRFFVQLEDELQSLQHSQRWLEEKGSQLALRDSELGGGSQGGSAGEDCLGGRQDSDQQWEQSGVVVDLLRQFHHLKSILTTVVENAQAVAHNLPDHNHNAQEAKRTFNDRAEKKQEDMDQLICTVEDLQRELEKVPNSDASSLQRDMEMLRDQWLEVSEKIQTNTERLGYCVSLWDDLKSMEQDINQWAANSIADLNDSVTNLSDKEQTETHLATFQAEVEKREQRLDTLQERVAELKERAKLQETPLQMQYNQAKHTLTYFSFQKQRLEDLMSQMSERLVAVEGSLSDLTEATSPEDIGTVKELSFLSSDLTSIAKRTEAVAQRCAKTRGSLQDGLQLHFNAYLLFLFLRAELVQDFHSRLTDVKSELKDCSNQSGDDAILHAKLQRLKGSVERASEGEERLSKVCEEAGRLQLHLPKAGAAQVQEHLSSCQREWRNYLDSCSQSRRDLEESIDLLKHFNDYVEGVRDWLKQMDLSLKRERVFGVECQQGTPDTAEELERMENLHKELHARRESMERLCQEAQSLSEAGRGSGGEVRVTGQLQMEHQALLKTSREKLRGCQESQAFAETLQAVWAWLEEIQERLGTVDSTMGTKEELEQRLETVQDILLLKGEGEVKLNMAMGKGELALRSYGAPGQEVSALSYRKWRMLGPRCFRLEWTVTQWGGYLEGAAQLRCWMEAVEREVRAPLTPQPGPREKASQLERLRALLADLEDHQVALSSLEEKARELFKKTGDASFNHGARTQLQVQFDDLTALVEERVRLAQAVVLEHQAYLEAVRELTDWLMTAGEELHHWSDTSGDSASIKKKLSEVRERVECRLLEGRERLSRVRRSAASTAEHTAAGGCEAMDRQLGALSQALEQWEGAALRARDGLEGALASAAASEEEYERLTAQLEDELKDLDGRLRGWSQELIRAEGRSNGEEAVEGWQLAKDILEGLQSAEPMAEKLKGQLNDLVRYSRDLGSHSDRVTALIKQHNSLSLRASRECQNKERLLEQRFRAALRDFQQWLVNAKISTAKCFDVPQSVAEASTALLRIQEFLSDREHGQARLSTVGASGELLMAVVSKDRVEGIKAKVANTREDWTSLMNSLQLREDALKNLQSQMTEFEASAEPLQDWLNSTEVRVQESSARLHDLPAKKQELSKLQCVLEEMAGREAELGGLRERAHRLWEGQAAGKGFVHRVSQLSAQYLALSNLTKDKASRIERIVGEHRLFSQGLKELQDWVCEAQRVLHTCNTTTTDKSVLEDRMLQLEMVIFCLITPLCLQALLAARQEREIQLKMLLTRGEAVQRNTSAEGVPVIRKQIQDLKDSWDSLLSASIHQLEGALSQWTSYQEDVGQFVLWMDRVEETLSCSDRQYSEMRDKTANLGKTKLLYEEVLSHNSPLETIATKDPIWLNTTLPSRRCSSCNNAVGKAKGLVLVHQEYQRGLHVFEDWLEQEQATLASLSHPEGNVETLEKTLQELREHCSNGQSLLSSVLSSRERVIPWGIPQIEDRALDTAQREWGAYQGRLEETQTQLSSTLTRLRQMGQRFLSLAQWLQEMEKVANLRGHRRSDRGTKETQLKKLKGSLEAVLSRQGEVDGLSSLAQQVLEETYISSRVSVTATQLTARYHSLLLNIQDTIKQLQEELKSIEEAENLCISFTDWLSSTQKSFTALTNSSESLDRVAMDKKMKKIEVLINPHLFCFCVDTVECFTVRVLKPDMPTLQSELQHGHRFLKSLRERAEKAAGFLDEAGAESLGGEVEARLAQLEELAGGLRTEHSFLQRSLLLAKEFQDRYKAQAQWLLETRAMLSSPVEPKAELYQRRALLAKYKALLQTVQSRDGSIRSVVEKGDALLSSVHYPSIREKMNRMQRDYTEHCHSAMAHVENLEVQVKEQEAYHNELQDVERWLLQMSSRMVTPDPAVGGSLDAATQQLSRHKAIMEEIARFEDRLVGLKERGDHLVQGCSDRVQSRLRQQVQAHQQGAKDSYSAICSTAQRVSEEEERERGREGMQREEEEEGKLRCNLYLN</sequence>
<comment type="subcellular location">
    <subcellularLocation>
        <location evidence="1">Nucleus membrane</location>
    </subcellularLocation>
</comment>
<evidence type="ECO:0000256" key="2">
    <source>
        <dbReference type="ARBA" id="ARBA00022553"/>
    </source>
</evidence>
<feature type="coiled-coil region" evidence="6">
    <location>
        <begin position="1159"/>
        <end position="1186"/>
    </location>
</feature>
<reference evidence="9 10" key="1">
    <citation type="submission" date="2020-03" db="EMBL/GenBank/DDBJ databases">
        <title>Dissostichus mawsoni Genome sequencing and assembly.</title>
        <authorList>
            <person name="Park H."/>
        </authorList>
    </citation>
    <scope>NUCLEOTIDE SEQUENCE [LARGE SCALE GENOMIC DNA]</scope>
    <source>
        <strain evidence="9">DM0001</strain>
        <tissue evidence="9">Muscle</tissue>
    </source>
</reference>
<dbReference type="InterPro" id="IPR057932">
    <property type="entry name" value="Spectrin_SYNE1_3"/>
</dbReference>
<feature type="region of interest" description="Disordered" evidence="7">
    <location>
        <begin position="485"/>
        <end position="507"/>
    </location>
</feature>
<dbReference type="CDD" id="cd00176">
    <property type="entry name" value="SPEC"/>
    <property type="match status" value="1"/>
</dbReference>
<dbReference type="FunFam" id="1.20.58.60:FF:000231">
    <property type="entry name" value="Spectrin repeat containing, nuclear envelope 1a"/>
    <property type="match status" value="1"/>
</dbReference>
<gene>
    <name evidence="9" type="ORF">F7725_019631</name>
</gene>
<dbReference type="InterPro" id="IPR002017">
    <property type="entry name" value="Spectrin_repeat"/>
</dbReference>
<keyword evidence="2" id="KW-0597">Phosphoprotein</keyword>
<feature type="coiled-coil region" evidence="6">
    <location>
        <begin position="550"/>
        <end position="584"/>
    </location>
</feature>
<keyword evidence="10" id="KW-1185">Reference proteome</keyword>
<feature type="region of interest" description="Disordered" evidence="7">
    <location>
        <begin position="2431"/>
        <end position="2459"/>
    </location>
</feature>
<protein>
    <recommendedName>
        <fullName evidence="8">Nesprin-1/3 spectrin repeats region domain-containing protein</fullName>
    </recommendedName>
</protein>
<feature type="coiled-coil region" evidence="6">
    <location>
        <begin position="659"/>
        <end position="693"/>
    </location>
</feature>
<evidence type="ECO:0000256" key="3">
    <source>
        <dbReference type="ARBA" id="ARBA00022737"/>
    </source>
</evidence>
<organism evidence="9 10">
    <name type="scientific">Dissostichus mawsoni</name>
    <name type="common">Antarctic cod</name>
    <dbReference type="NCBI Taxonomy" id="36200"/>
    <lineage>
        <taxon>Eukaryota</taxon>
        <taxon>Metazoa</taxon>
        <taxon>Chordata</taxon>
        <taxon>Craniata</taxon>
        <taxon>Vertebrata</taxon>
        <taxon>Euteleostomi</taxon>
        <taxon>Actinopterygii</taxon>
        <taxon>Neopterygii</taxon>
        <taxon>Teleostei</taxon>
        <taxon>Neoteleostei</taxon>
        <taxon>Acanthomorphata</taxon>
        <taxon>Eupercaria</taxon>
        <taxon>Perciformes</taxon>
        <taxon>Notothenioidei</taxon>
        <taxon>Nototheniidae</taxon>
        <taxon>Dissostichus</taxon>
    </lineage>
</organism>
<keyword evidence="6" id="KW-0175">Coiled coil</keyword>
<feature type="compositionally biased region" description="Basic and acidic residues" evidence="7">
    <location>
        <begin position="2441"/>
        <end position="2450"/>
    </location>
</feature>
<keyword evidence="3" id="KW-0677">Repeat</keyword>
<dbReference type="PANTHER" id="PTHR14514">
    <property type="entry name" value="PKA ANCHORING PROTEIN"/>
    <property type="match status" value="1"/>
</dbReference>
<dbReference type="OrthoDB" id="18740at2759"/>
<evidence type="ECO:0000256" key="5">
    <source>
        <dbReference type="ARBA" id="ARBA00023242"/>
    </source>
</evidence>
<evidence type="ECO:0000256" key="1">
    <source>
        <dbReference type="ARBA" id="ARBA00004126"/>
    </source>
</evidence>
<comment type="caution">
    <text evidence="9">The sequence shown here is derived from an EMBL/GenBank/DDBJ whole genome shotgun (WGS) entry which is preliminary data.</text>
</comment>
<evidence type="ECO:0000259" key="8">
    <source>
        <dbReference type="Pfam" id="PF25803"/>
    </source>
</evidence>